<dbReference type="Gene3D" id="3.90.1200.10">
    <property type="match status" value="1"/>
</dbReference>
<dbReference type="EC" id="2.7.1.162" evidence="2"/>
<name>A0A644XKP5_9ZZZZ</name>
<dbReference type="PANTHER" id="PTHR21064">
    <property type="entry name" value="AMINOGLYCOSIDE PHOSPHOTRANSFERASE DOMAIN-CONTAINING PROTEIN-RELATED"/>
    <property type="match status" value="1"/>
</dbReference>
<dbReference type="InterPro" id="IPR002575">
    <property type="entry name" value="Aminoglycoside_PTrfase"/>
</dbReference>
<dbReference type="InterPro" id="IPR011009">
    <property type="entry name" value="Kinase-like_dom_sf"/>
</dbReference>
<keyword evidence="2" id="KW-0418">Kinase</keyword>
<comment type="caution">
    <text evidence="2">The sequence shown here is derived from an EMBL/GenBank/DDBJ whole genome shotgun (WGS) entry which is preliminary data.</text>
</comment>
<organism evidence="2">
    <name type="scientific">bioreactor metagenome</name>
    <dbReference type="NCBI Taxonomy" id="1076179"/>
    <lineage>
        <taxon>unclassified sequences</taxon>
        <taxon>metagenomes</taxon>
        <taxon>ecological metagenomes</taxon>
    </lineage>
</organism>
<dbReference type="Pfam" id="PF01636">
    <property type="entry name" value="APH"/>
    <property type="match status" value="1"/>
</dbReference>
<dbReference type="GO" id="GO:0016301">
    <property type="term" value="F:kinase activity"/>
    <property type="evidence" value="ECO:0007669"/>
    <property type="project" value="UniProtKB-KW"/>
</dbReference>
<feature type="domain" description="Aminoglycoside phosphotransferase" evidence="1">
    <location>
        <begin position="107"/>
        <end position="264"/>
    </location>
</feature>
<evidence type="ECO:0000313" key="2">
    <source>
        <dbReference type="EMBL" id="MPM14803.1"/>
    </source>
</evidence>
<dbReference type="PANTHER" id="PTHR21064:SF5">
    <property type="entry name" value="SLR1880 PROTEIN"/>
    <property type="match status" value="1"/>
</dbReference>
<dbReference type="EMBL" id="VSSQ01002340">
    <property type="protein sequence ID" value="MPM14803.1"/>
    <property type="molecule type" value="Genomic_DNA"/>
</dbReference>
<protein>
    <submittedName>
        <fullName evidence="2">N-acetylhexosamine 1-kinase</fullName>
        <ecNumber evidence="2">2.7.1.162</ecNumber>
    </submittedName>
</protein>
<sequence length="374" mass="43522">MIPRSVEEMIAVGLLPYPVESIQQHGDGLINNTFKIITKRKEDPNFLLQKINNRVFKDVDALQVNIKLITDHLRKKVEKEGVKDPDKCVLIPSSILSNGTTRSYYWDHNNDYWRLYVFIENTYTHEKLKNEEMAQSAGRVLATFHKFLVDFKSPDFKELLPNFHNTPKRVETLKKRIKEDVAGRLKNVGEEVDFLLSRENEYSKVTKLGEMGVLPTRIIHQDPKINNILFDKKDNAMCIIDLDTVMHGYLCYDVGDAVRNCANSGNEDEKDPGAVSVDMNIYKSFINGYTNIAKDFITWAEMESLGFGPRLMTYEQAVRFLSDYLYGDKYYDYKTFYPEHNLVRTKAQIQLLKGFEDNYQEMSEYIRSLGNWQL</sequence>
<dbReference type="SUPFAM" id="SSF56112">
    <property type="entry name" value="Protein kinase-like (PK-like)"/>
    <property type="match status" value="1"/>
</dbReference>
<dbReference type="AlphaFoldDB" id="A0A644XKP5"/>
<dbReference type="InterPro" id="IPR050249">
    <property type="entry name" value="Pseudomonas-type_ThrB"/>
</dbReference>
<reference evidence="2" key="1">
    <citation type="submission" date="2019-08" db="EMBL/GenBank/DDBJ databases">
        <authorList>
            <person name="Kucharzyk K."/>
            <person name="Murdoch R.W."/>
            <person name="Higgins S."/>
            <person name="Loffler F."/>
        </authorList>
    </citation>
    <scope>NUCLEOTIDE SEQUENCE</scope>
</reference>
<gene>
    <name evidence="2" type="primary">nahK_6</name>
    <name evidence="2" type="ORF">SDC9_61167</name>
</gene>
<evidence type="ECO:0000259" key="1">
    <source>
        <dbReference type="Pfam" id="PF01636"/>
    </source>
</evidence>
<keyword evidence="2" id="KW-0808">Transferase</keyword>
<accession>A0A644XKP5</accession>
<proteinExistence type="predicted"/>